<reference evidence="9" key="1">
    <citation type="journal article" date="2019" name="Int. J. Syst. Evol. Microbiol.">
        <title>The Global Catalogue of Microorganisms (GCM) 10K type strain sequencing project: providing services to taxonomists for standard genome sequencing and annotation.</title>
        <authorList>
            <consortium name="The Broad Institute Genomics Platform"/>
            <consortium name="The Broad Institute Genome Sequencing Center for Infectious Disease"/>
            <person name="Wu L."/>
            <person name="Ma J."/>
        </authorList>
    </citation>
    <scope>NUCLEOTIDE SEQUENCE [LARGE SCALE GENOMIC DNA]</scope>
    <source>
        <strain evidence="9">KCTC 13128</strain>
    </source>
</reference>
<dbReference type="NCBIfam" id="TIGR01923">
    <property type="entry name" value="menE"/>
    <property type="match status" value="1"/>
</dbReference>
<comment type="caution">
    <text evidence="8">The sequence shown here is derived from an EMBL/GenBank/DDBJ whole genome shotgun (WGS) entry which is preliminary data.</text>
</comment>
<evidence type="ECO:0000256" key="4">
    <source>
        <dbReference type="ARBA" id="ARBA00022840"/>
    </source>
</evidence>
<keyword evidence="9" id="KW-1185">Reference proteome</keyword>
<evidence type="ECO:0000313" key="8">
    <source>
        <dbReference type="EMBL" id="MFC3041429.1"/>
    </source>
</evidence>
<dbReference type="CDD" id="cd05912">
    <property type="entry name" value="OSB_CoA_lg"/>
    <property type="match status" value="1"/>
</dbReference>
<comment type="pathway">
    <text evidence="5">Quinol/quinone metabolism; menaquinone biosynthesis.</text>
</comment>
<dbReference type="PANTHER" id="PTHR43201:SF5">
    <property type="entry name" value="MEDIUM-CHAIN ACYL-COA LIGASE ACSF2, MITOCHONDRIAL"/>
    <property type="match status" value="1"/>
</dbReference>
<dbReference type="InterPro" id="IPR025110">
    <property type="entry name" value="AMP-bd_C"/>
</dbReference>
<keyword evidence="4 5" id="KW-0067">ATP-binding</keyword>
<dbReference type="InterPro" id="IPR020845">
    <property type="entry name" value="AMP-binding_CS"/>
</dbReference>
<comment type="function">
    <text evidence="5">Converts 2-succinylbenzoate (OSB) to 2-succinylbenzoyl-CoA (OSB-CoA).</text>
</comment>
<dbReference type="NCBIfam" id="NF002966">
    <property type="entry name" value="PRK03640.1"/>
    <property type="match status" value="1"/>
</dbReference>
<organism evidence="8 9">
    <name type="scientific">Virgibacillus xinjiangensis</name>
    <dbReference type="NCBI Taxonomy" id="393090"/>
    <lineage>
        <taxon>Bacteria</taxon>
        <taxon>Bacillati</taxon>
        <taxon>Bacillota</taxon>
        <taxon>Bacilli</taxon>
        <taxon>Bacillales</taxon>
        <taxon>Bacillaceae</taxon>
        <taxon>Virgibacillus</taxon>
    </lineage>
</organism>
<evidence type="ECO:0000313" key="9">
    <source>
        <dbReference type="Proteomes" id="UP001595279"/>
    </source>
</evidence>
<evidence type="ECO:0000259" key="6">
    <source>
        <dbReference type="Pfam" id="PF00501"/>
    </source>
</evidence>
<sequence>MTEVIPHWLSKQADLAPGQTAIEYKDSNSITFSELEQKSRQFARKLAALDIRKGSRVGVLSGNSEAFVVTLHALSYLGAVAVLLNTRLTEAELTHQLKDAHVTLLLASGEAVDRGMSFPVKVYAMEEVEGYGEKEVDLAEEIHLDDPFTIIYTSGTTGFPKGVIHTYGNHWWSAVSSALNLGIDQTDKWLMAMPVFHVSGLSILMKSVIYGMPVFMLEKFDVKEVHQAIMEKDVTIVSVVTVMVQRLLQQLGDRKYPDTFRCMLLGGGPAPKPLLREAQQRNIPVFQSYGLTETSSQIVTLSPKDTLRKVGSAGKPLMPAQLRIVEKDNEGIGEIYVKGPMVTKGYYNNQEANEKAFVNGWLSTGDLGRLDEEGFLYVADRRKDLIISGGENIYPSEIESVLSGMEQIREVGVAGVEDPTWGQVPAAYVVKAHEVSKEEIVTYARNLLAGYKIPKYIHFISELPRNASNKIVRSALEDHKE</sequence>
<protein>
    <recommendedName>
        <fullName evidence="5">2-succinylbenzoate--CoA ligase</fullName>
        <ecNumber evidence="5">6.2.1.26</ecNumber>
    </recommendedName>
    <alternativeName>
        <fullName evidence="5">o-succinylbenzoyl-CoA synthetase</fullName>
        <shortName evidence="5">OSB-CoA synthetase</shortName>
    </alternativeName>
</protein>
<dbReference type="Proteomes" id="UP001595279">
    <property type="component" value="Unassembled WGS sequence"/>
</dbReference>
<evidence type="ECO:0000256" key="3">
    <source>
        <dbReference type="ARBA" id="ARBA00022741"/>
    </source>
</evidence>
<feature type="domain" description="AMP-dependent synthetase/ligase" evidence="6">
    <location>
        <begin position="10"/>
        <end position="347"/>
    </location>
</feature>
<keyword evidence="2 5" id="KW-0436">Ligase</keyword>
<comment type="pathway">
    <text evidence="5">Quinol/quinone metabolism; 1,4-dihydroxy-2-naphthoate biosynthesis; 1,4-dihydroxy-2-naphthoate from chorismate: step 5/7.</text>
</comment>
<proteinExistence type="inferred from homology"/>
<dbReference type="InterPro" id="IPR045851">
    <property type="entry name" value="AMP-bd_C_sf"/>
</dbReference>
<dbReference type="EMBL" id="JBHRSA010000049">
    <property type="protein sequence ID" value="MFC3041429.1"/>
    <property type="molecule type" value="Genomic_DNA"/>
</dbReference>
<gene>
    <name evidence="5" type="primary">menE</name>
    <name evidence="8" type="ORF">ACFOGI_14365</name>
</gene>
<evidence type="ECO:0000256" key="1">
    <source>
        <dbReference type="ARBA" id="ARBA00022428"/>
    </source>
</evidence>
<dbReference type="RefSeq" id="WP_390273988.1">
    <property type="nucleotide sequence ID" value="NZ_JBHRSA010000049.1"/>
</dbReference>
<dbReference type="InterPro" id="IPR000873">
    <property type="entry name" value="AMP-dep_synth/lig_dom"/>
</dbReference>
<dbReference type="PANTHER" id="PTHR43201">
    <property type="entry name" value="ACYL-COA SYNTHETASE"/>
    <property type="match status" value="1"/>
</dbReference>
<feature type="domain" description="AMP-binding enzyme C-terminal" evidence="7">
    <location>
        <begin position="397"/>
        <end position="470"/>
    </location>
</feature>
<dbReference type="Gene3D" id="3.40.50.12780">
    <property type="entry name" value="N-terminal domain of ligase-like"/>
    <property type="match status" value="1"/>
</dbReference>
<accession>A0ABV7CZ35</accession>
<dbReference type="Pfam" id="PF13193">
    <property type="entry name" value="AMP-binding_C"/>
    <property type="match status" value="1"/>
</dbReference>
<dbReference type="GO" id="GO:0008756">
    <property type="term" value="F:o-succinylbenzoate-CoA ligase activity"/>
    <property type="evidence" value="ECO:0007669"/>
    <property type="project" value="UniProtKB-EC"/>
</dbReference>
<dbReference type="EC" id="6.2.1.26" evidence="5"/>
<name>A0ABV7CZ35_9BACI</name>
<comment type="similarity">
    <text evidence="5">Belongs to the ATP-dependent AMP-binding enzyme family. MenE subfamily.</text>
</comment>
<evidence type="ECO:0000256" key="5">
    <source>
        <dbReference type="HAMAP-Rule" id="MF_00731"/>
    </source>
</evidence>
<keyword evidence="1 5" id="KW-0474">Menaquinone biosynthesis</keyword>
<dbReference type="HAMAP" id="MF_00731">
    <property type="entry name" value="MenE"/>
    <property type="match status" value="1"/>
</dbReference>
<dbReference type="InterPro" id="IPR010192">
    <property type="entry name" value="MenE"/>
</dbReference>
<keyword evidence="3 5" id="KW-0547">Nucleotide-binding</keyword>
<evidence type="ECO:0000259" key="7">
    <source>
        <dbReference type="Pfam" id="PF13193"/>
    </source>
</evidence>
<dbReference type="Gene3D" id="3.30.300.30">
    <property type="match status" value="1"/>
</dbReference>
<dbReference type="PROSITE" id="PS00455">
    <property type="entry name" value="AMP_BINDING"/>
    <property type="match status" value="1"/>
</dbReference>
<comment type="catalytic activity">
    <reaction evidence="5">
        <text>2-succinylbenzoate + ATP + CoA = 2-succinylbenzoyl-CoA + AMP + diphosphate</text>
        <dbReference type="Rhea" id="RHEA:17009"/>
        <dbReference type="ChEBI" id="CHEBI:18325"/>
        <dbReference type="ChEBI" id="CHEBI:30616"/>
        <dbReference type="ChEBI" id="CHEBI:33019"/>
        <dbReference type="ChEBI" id="CHEBI:57287"/>
        <dbReference type="ChEBI" id="CHEBI:57364"/>
        <dbReference type="ChEBI" id="CHEBI:456215"/>
        <dbReference type="EC" id="6.2.1.26"/>
    </reaction>
</comment>
<dbReference type="Pfam" id="PF00501">
    <property type="entry name" value="AMP-binding"/>
    <property type="match status" value="1"/>
</dbReference>
<evidence type="ECO:0000256" key="2">
    <source>
        <dbReference type="ARBA" id="ARBA00022598"/>
    </source>
</evidence>
<dbReference type="SUPFAM" id="SSF56801">
    <property type="entry name" value="Acetyl-CoA synthetase-like"/>
    <property type="match status" value="1"/>
</dbReference>
<dbReference type="InterPro" id="IPR042099">
    <property type="entry name" value="ANL_N_sf"/>
</dbReference>